<feature type="active site" evidence="2 3">
    <location>
        <position position="324"/>
    </location>
</feature>
<feature type="binding site" evidence="2">
    <location>
        <position position="358"/>
    </location>
    <ligand>
        <name>substrate</name>
    </ligand>
</feature>
<dbReference type="AlphaFoldDB" id="A0A3D8J1G9"/>
<dbReference type="Pfam" id="PF00561">
    <property type="entry name" value="Abhydrolase_1"/>
    <property type="match status" value="1"/>
</dbReference>
<accession>A0A3D8J1G9</accession>
<dbReference type="PIRSF" id="PIRSF000443">
    <property type="entry name" value="Homoser_Ac_trans"/>
    <property type="match status" value="1"/>
</dbReference>
<sequence length="378" mass="42697">MPNVSTQDSLIRQTHTKVFTSPLYLTSGRILEPYQIIYETYGKLNNDKSNAILVTHALTGSHHCAGKYQNEAKAGWWDNMVGNKKFIDTEKYFVICANVIGSCYGSTSPISPIYGSFGNNDFYRLKFPVITIQDMVKAIKILLNSMGILRLHAVIGGSMGGMQALSFAILYPKSAAMFIPIAASYISNPQIIMINKIMREIIMLDSDFQQGNYAITTSPLPRFKGLQIARMLGFSQYLSLSTLQKKFSRHYVATDGYFELFGRFEVERYLDYNGANFSVYFDPLCYLYLIRALSMYDASLGFASLDHALNEIKSPLHLVAFSGDNMFPVSEMQHIKQRMDSLGLICSLEIIQSDYGHDSFLVEVTKYGDYIKQLLEYS</sequence>
<proteinExistence type="inferred from homology"/>
<evidence type="ECO:0000256" key="2">
    <source>
        <dbReference type="HAMAP-Rule" id="MF_00296"/>
    </source>
</evidence>
<keyword evidence="2" id="KW-0486">Methionine biosynthesis</keyword>
<dbReference type="Gene3D" id="1.10.1740.110">
    <property type="match status" value="1"/>
</dbReference>
<feature type="binding site" evidence="2">
    <location>
        <position position="230"/>
    </location>
    <ligand>
        <name>substrate</name>
    </ligand>
</feature>
<comment type="similarity">
    <text evidence="2">Belongs to the AB hydrolase superfamily. MetX family.</text>
</comment>
<keyword evidence="2" id="KW-0963">Cytoplasm</keyword>
<dbReference type="GO" id="GO:0005737">
    <property type="term" value="C:cytoplasm"/>
    <property type="evidence" value="ECO:0007669"/>
    <property type="project" value="UniProtKB-SubCell"/>
</dbReference>
<feature type="active site" description="Nucleophile" evidence="2 3">
    <location>
        <position position="158"/>
    </location>
</feature>
<keyword evidence="6" id="KW-1185">Reference proteome</keyword>
<comment type="pathway">
    <text evidence="2">Amino-acid biosynthesis; L-methionine biosynthesis via de novo pathway; O-acetyl-L-homoserine from L-homoserine: step 1/1.</text>
</comment>
<dbReference type="OrthoDB" id="9800754at2"/>
<dbReference type="Gene3D" id="3.40.50.1820">
    <property type="entry name" value="alpha/beta hydrolase"/>
    <property type="match status" value="1"/>
</dbReference>
<dbReference type="HAMAP" id="MF_00296">
    <property type="entry name" value="MetX_acyltransf"/>
    <property type="match status" value="1"/>
</dbReference>
<keyword evidence="1 2" id="KW-0808">Transferase</keyword>
<dbReference type="GO" id="GO:0009092">
    <property type="term" value="P:homoserine metabolic process"/>
    <property type="evidence" value="ECO:0007669"/>
    <property type="project" value="TreeGrafter"/>
</dbReference>
<organism evidence="5 6">
    <name type="scientific">Helicobacter aurati</name>
    <dbReference type="NCBI Taxonomy" id="137778"/>
    <lineage>
        <taxon>Bacteria</taxon>
        <taxon>Pseudomonadati</taxon>
        <taxon>Campylobacterota</taxon>
        <taxon>Epsilonproteobacteria</taxon>
        <taxon>Campylobacterales</taxon>
        <taxon>Helicobacteraceae</taxon>
        <taxon>Helicobacter</taxon>
    </lineage>
</organism>
<dbReference type="EMBL" id="NXLW01000014">
    <property type="protein sequence ID" value="RDU71056.1"/>
    <property type="molecule type" value="Genomic_DNA"/>
</dbReference>
<dbReference type="GO" id="GO:0004414">
    <property type="term" value="F:homoserine O-acetyltransferase activity"/>
    <property type="evidence" value="ECO:0007669"/>
    <property type="project" value="UniProtKB-UniRule"/>
</dbReference>
<evidence type="ECO:0000313" key="5">
    <source>
        <dbReference type="EMBL" id="RDU71056.1"/>
    </source>
</evidence>
<comment type="subcellular location">
    <subcellularLocation>
        <location evidence="2">Cytoplasm</location>
    </subcellularLocation>
</comment>
<keyword evidence="2" id="KW-0028">Amino-acid biosynthesis</keyword>
<evidence type="ECO:0000313" key="6">
    <source>
        <dbReference type="Proteomes" id="UP000256424"/>
    </source>
</evidence>
<evidence type="ECO:0000256" key="3">
    <source>
        <dbReference type="PIRSR" id="PIRSR000443-1"/>
    </source>
</evidence>
<dbReference type="PANTHER" id="PTHR32268">
    <property type="entry name" value="HOMOSERINE O-ACETYLTRANSFERASE"/>
    <property type="match status" value="1"/>
</dbReference>
<protein>
    <recommendedName>
        <fullName evidence="2">Homoserine O-acetyltransferase</fullName>
        <shortName evidence="2">HAT</shortName>
        <ecNumber evidence="2">2.3.1.31</ecNumber>
    </recommendedName>
    <alternativeName>
        <fullName evidence="2">Homoserine transacetylase</fullName>
        <shortName evidence="2">HTA</shortName>
    </alternativeName>
</protein>
<evidence type="ECO:0000259" key="4">
    <source>
        <dbReference type="Pfam" id="PF00561"/>
    </source>
</evidence>
<comment type="caution">
    <text evidence="2">Lacks conserved residue(s) required for the propagation of feature annotation.</text>
</comment>
<comment type="subunit">
    <text evidence="2">Homodimer.</text>
</comment>
<dbReference type="GO" id="GO:0009086">
    <property type="term" value="P:methionine biosynthetic process"/>
    <property type="evidence" value="ECO:0007669"/>
    <property type="project" value="UniProtKB-UniRule"/>
</dbReference>
<dbReference type="InterPro" id="IPR008220">
    <property type="entry name" value="HAT_MetX-like"/>
</dbReference>
<dbReference type="NCBIfam" id="TIGR01392">
    <property type="entry name" value="homoserO_Ac_trn"/>
    <property type="match status" value="1"/>
</dbReference>
<dbReference type="RefSeq" id="WP_104763618.1">
    <property type="nucleotide sequence ID" value="NZ_FZPM01000026.1"/>
</dbReference>
<dbReference type="PANTHER" id="PTHR32268:SF11">
    <property type="entry name" value="HOMOSERINE O-ACETYLTRANSFERASE"/>
    <property type="match status" value="1"/>
</dbReference>
<keyword evidence="2" id="KW-0012">Acyltransferase</keyword>
<feature type="active site" evidence="2 3">
    <location>
        <position position="357"/>
    </location>
</feature>
<dbReference type="SUPFAM" id="SSF53474">
    <property type="entry name" value="alpha/beta-Hydrolases"/>
    <property type="match status" value="1"/>
</dbReference>
<gene>
    <name evidence="2" type="primary">metXA</name>
    <name evidence="5" type="ORF">CQA66_07100</name>
</gene>
<comment type="function">
    <text evidence="2">Transfers an acetyl group from acetyl-CoA to L-homoserine, forming acetyl-L-homoserine.</text>
</comment>
<dbReference type="InterPro" id="IPR000073">
    <property type="entry name" value="AB_hydrolase_1"/>
</dbReference>
<dbReference type="InterPro" id="IPR029058">
    <property type="entry name" value="AB_hydrolase_fold"/>
</dbReference>
<name>A0A3D8J1G9_9HELI</name>
<comment type="caution">
    <text evidence="5">The sequence shown here is derived from an EMBL/GenBank/DDBJ whole genome shotgun (WGS) entry which is preliminary data.</text>
</comment>
<feature type="domain" description="AB hydrolase-1" evidence="4">
    <location>
        <begin position="51"/>
        <end position="363"/>
    </location>
</feature>
<dbReference type="NCBIfam" id="NF001209">
    <property type="entry name" value="PRK00175.1"/>
    <property type="match status" value="1"/>
</dbReference>
<dbReference type="Proteomes" id="UP000256424">
    <property type="component" value="Unassembled WGS sequence"/>
</dbReference>
<comment type="catalytic activity">
    <reaction evidence="2">
        <text>L-homoserine + acetyl-CoA = O-acetyl-L-homoserine + CoA</text>
        <dbReference type="Rhea" id="RHEA:13701"/>
        <dbReference type="ChEBI" id="CHEBI:57287"/>
        <dbReference type="ChEBI" id="CHEBI:57288"/>
        <dbReference type="ChEBI" id="CHEBI:57476"/>
        <dbReference type="ChEBI" id="CHEBI:57716"/>
        <dbReference type="EC" id="2.3.1.31"/>
    </reaction>
</comment>
<dbReference type="EC" id="2.3.1.31" evidence="2"/>
<reference evidence="5 6" key="1">
    <citation type="submission" date="2018-04" db="EMBL/GenBank/DDBJ databases">
        <title>Novel Campyloabacter and Helicobacter Species and Strains.</title>
        <authorList>
            <person name="Mannion A.J."/>
            <person name="Shen Z."/>
            <person name="Fox J.G."/>
        </authorList>
    </citation>
    <scope>NUCLEOTIDE SEQUENCE [LARGE SCALE GENOMIC DNA]</scope>
    <source>
        <strain evidence="5 6">MIT 97-5075</strain>
    </source>
</reference>
<dbReference type="UniPathway" id="UPA00051">
    <property type="reaction ID" value="UER00074"/>
</dbReference>
<evidence type="ECO:0000256" key="1">
    <source>
        <dbReference type="ARBA" id="ARBA00022679"/>
    </source>
</evidence>